<gene>
    <name evidence="1" type="ORF">NWE54_02060</name>
</gene>
<organism evidence="1">
    <name type="scientific">Bosea sp. NBC_00436</name>
    <dbReference type="NCBI Taxonomy" id="2969620"/>
    <lineage>
        <taxon>Bacteria</taxon>
        <taxon>Pseudomonadati</taxon>
        <taxon>Pseudomonadota</taxon>
        <taxon>Alphaproteobacteria</taxon>
        <taxon>Hyphomicrobiales</taxon>
        <taxon>Boseaceae</taxon>
        <taxon>Bosea</taxon>
    </lineage>
</organism>
<sequence length="76" mass="8252">MPFQGFVVEPAELAKLARAFDAAWIAVNSVSTVGGQQQRRARARLAAIILELWREDPAQALSASAVERFLASDQPS</sequence>
<dbReference type="EMBL" id="CP102774">
    <property type="protein sequence ID" value="UZF87602.1"/>
    <property type="molecule type" value="Genomic_DNA"/>
</dbReference>
<evidence type="ECO:0000313" key="1">
    <source>
        <dbReference type="EMBL" id="UZF87602.1"/>
    </source>
</evidence>
<name>A0A9E7ZUX2_9HYPH</name>
<accession>A0A9E7ZUX2</accession>
<protein>
    <submittedName>
        <fullName evidence="1">Uncharacterized protein</fullName>
    </submittedName>
</protein>
<dbReference type="AlphaFoldDB" id="A0A9E7ZUX2"/>
<proteinExistence type="predicted"/>
<reference evidence="1" key="1">
    <citation type="submission" date="2022-08" db="EMBL/GenBank/DDBJ databases">
        <title>Complete Genome Sequences of 2 Bosea sp. soil isolates.</title>
        <authorList>
            <person name="Alvarez Arevalo M."/>
            <person name="Sterndorff E.B."/>
            <person name="Faurdal D."/>
            <person name="Joergensen T.S."/>
            <person name="Weber T."/>
        </authorList>
    </citation>
    <scope>NUCLEOTIDE SEQUENCE</scope>
    <source>
        <strain evidence="1">NBC_00436</strain>
    </source>
</reference>